<feature type="compositionally biased region" description="Basic and acidic residues" evidence="1">
    <location>
        <begin position="462"/>
        <end position="482"/>
    </location>
</feature>
<feature type="region of interest" description="Disordered" evidence="1">
    <location>
        <begin position="418"/>
        <end position="482"/>
    </location>
</feature>
<dbReference type="AlphaFoldDB" id="A0A7D9L880"/>
<name>A0A7D9L880_PARCT</name>
<feature type="compositionally biased region" description="Polar residues" evidence="1">
    <location>
        <begin position="88"/>
        <end position="99"/>
    </location>
</feature>
<dbReference type="GO" id="GO:0003730">
    <property type="term" value="F:mRNA 3'-UTR binding"/>
    <property type="evidence" value="ECO:0007669"/>
    <property type="project" value="TreeGrafter"/>
</dbReference>
<evidence type="ECO:0000313" key="4">
    <source>
        <dbReference type="Proteomes" id="UP001152795"/>
    </source>
</evidence>
<dbReference type="SUPFAM" id="SSF55315">
    <property type="entry name" value="L30e-like"/>
    <property type="match status" value="1"/>
</dbReference>
<dbReference type="GO" id="GO:0043021">
    <property type="term" value="F:ribonucleoprotein complex binding"/>
    <property type="evidence" value="ECO:0007669"/>
    <property type="project" value="TreeGrafter"/>
</dbReference>
<protein>
    <recommendedName>
        <fullName evidence="2">Ribosomal protein eL8/eL30/eS12/Gadd45 domain-containing protein</fullName>
    </recommendedName>
</protein>
<sequence>MSNDENNIETDFPALGASIEQHSTPSTVWNKPFGVSFSEKLKSNNTSRLSSDRPKEESAMKSKENKDKIMNKQTRMLHNERANKKSADNITKPNIVNQTSEKDITKSQSDDEGFFIVRNKARRLCETVEWNDSKSLGREKRRVAWGETPYEDQTKEKTKGVKKFSENRSKTQRGGPTRNTLCGDVQKHRSSEDWRSSRNITEKEPRENNISKDRGDSRQSFKAGKDYSTLKSTLGEDKNVNLREKQNSGKKKNFESVENVDKRITTTYVEARAPLSYSDILKSKPNIQLPDPGKVDGNARGILRVPGEASEDENGQEVEEEGKTKKKKKKKKKKKSAGETAPQPVKKSKEALTLDFSDMFMKIMESSTAKKKPVMRTGGFLPAQAPLPPKETRITKVDRTHQAANVLDSTAPIVFRSKEREFPKKKKPSAMRKILTKEREEKKMIREGKSPTEPSSDEENSEKESSDEQHLDSDEIDPGEVKKSIHSRKFREYCDQDLDYDINGVVITLLKELIRFQDRLYHKDPIKAKARRRFVCGLREVCKHAKLKKLKCVIVTPNLEPTKSKGGLDDLLSNIIDVCHSQNVPVIFALNRQVLGRVLLKKVPVSIVGIFYYDGAQDYFKSLMKLTEVARETYKDKFNEAREKFLSEKQTAKDIEQIKTALESTEIQEVEDQTIQSNDAENTETRFAVNEQICEDGAEQITRDLAAIEANLHLTEMQEVEDQTIQSNDAENTETRFAVNEQICGDEAEQITRDLAASEVNLHLTEIQKDEDQTIQSNDAENTETRLVVNEEICRDGEEQITRDLAAIEENLHLTEIQKDEDQTIENNDAENTETRFAVNEQICEDRVEQIARDLAAIEENLHSTETQKYEDQIITTDTMNVETNIEEPFT</sequence>
<feature type="compositionally biased region" description="Basic and acidic residues" evidence="1">
    <location>
        <begin position="77"/>
        <end position="87"/>
    </location>
</feature>
<dbReference type="Gene3D" id="3.30.1330.30">
    <property type="match status" value="1"/>
</dbReference>
<dbReference type="FunFam" id="3.30.1330.30:FF:000004">
    <property type="entry name" value="selenocysteine insertion sequence-binding protein 2"/>
    <property type="match status" value="1"/>
</dbReference>
<dbReference type="GO" id="GO:0001514">
    <property type="term" value="P:selenocysteine incorporation"/>
    <property type="evidence" value="ECO:0007669"/>
    <property type="project" value="UniProtKB-ARBA"/>
</dbReference>
<dbReference type="InterPro" id="IPR004038">
    <property type="entry name" value="Ribosomal_eL8/eL30/eS12/Gad45"/>
</dbReference>
<dbReference type="InterPro" id="IPR040051">
    <property type="entry name" value="SECISBP2"/>
</dbReference>
<feature type="compositionally biased region" description="Basic residues" evidence="1">
    <location>
        <begin position="324"/>
        <end position="335"/>
    </location>
</feature>
<proteinExistence type="predicted"/>
<dbReference type="InterPro" id="IPR029064">
    <property type="entry name" value="Ribosomal_eL30-like_sf"/>
</dbReference>
<evidence type="ECO:0000256" key="1">
    <source>
        <dbReference type="SAM" id="MobiDB-lite"/>
    </source>
</evidence>
<feature type="region of interest" description="Disordered" evidence="1">
    <location>
        <begin position="283"/>
        <end position="352"/>
    </location>
</feature>
<feature type="region of interest" description="Disordered" evidence="1">
    <location>
        <begin position="1"/>
        <end position="108"/>
    </location>
</feature>
<feature type="compositionally biased region" description="Basic and acidic residues" evidence="1">
    <location>
        <begin position="435"/>
        <end position="450"/>
    </location>
</feature>
<feature type="compositionally biased region" description="Basic and acidic residues" evidence="1">
    <location>
        <begin position="50"/>
        <end position="70"/>
    </location>
</feature>
<feature type="compositionally biased region" description="Polar residues" evidence="1">
    <location>
        <begin position="20"/>
        <end position="29"/>
    </location>
</feature>
<feature type="region of interest" description="Disordered" evidence="1">
    <location>
        <begin position="368"/>
        <end position="390"/>
    </location>
</feature>
<keyword evidence="4" id="KW-1185">Reference proteome</keyword>
<feature type="compositionally biased region" description="Basic and acidic residues" evidence="1">
    <location>
        <begin position="185"/>
        <end position="225"/>
    </location>
</feature>
<dbReference type="Pfam" id="PF01248">
    <property type="entry name" value="Ribosomal_L7Ae"/>
    <property type="match status" value="1"/>
</dbReference>
<dbReference type="GO" id="GO:1990904">
    <property type="term" value="C:ribonucleoprotein complex"/>
    <property type="evidence" value="ECO:0007669"/>
    <property type="project" value="TreeGrafter"/>
</dbReference>
<feature type="compositionally biased region" description="Acidic residues" evidence="1">
    <location>
        <begin position="309"/>
        <end position="320"/>
    </location>
</feature>
<dbReference type="EMBL" id="CACRXK020015435">
    <property type="protein sequence ID" value="CAB4028367.1"/>
    <property type="molecule type" value="Genomic_DNA"/>
</dbReference>
<gene>
    <name evidence="3" type="ORF">PACLA_8A061626</name>
</gene>
<dbReference type="PANTHER" id="PTHR13284">
    <property type="entry name" value="GH01354P"/>
    <property type="match status" value="1"/>
</dbReference>
<reference evidence="3" key="1">
    <citation type="submission" date="2020-04" db="EMBL/GenBank/DDBJ databases">
        <authorList>
            <person name="Alioto T."/>
            <person name="Alioto T."/>
            <person name="Gomez Garrido J."/>
        </authorList>
    </citation>
    <scope>NUCLEOTIDE SEQUENCE</scope>
    <source>
        <strain evidence="3">A484AB</strain>
    </source>
</reference>
<dbReference type="OrthoDB" id="263617at2759"/>
<feature type="compositionally biased region" description="Basic and acidic residues" evidence="1">
    <location>
        <begin position="152"/>
        <end position="169"/>
    </location>
</feature>
<dbReference type="PANTHER" id="PTHR13284:SF4">
    <property type="entry name" value="C2H2-TYPE DOMAIN-CONTAINING PROTEIN"/>
    <property type="match status" value="1"/>
</dbReference>
<accession>A0A7D9L880</accession>
<dbReference type="GO" id="GO:0005739">
    <property type="term" value="C:mitochondrion"/>
    <property type="evidence" value="ECO:0007669"/>
    <property type="project" value="TreeGrafter"/>
</dbReference>
<feature type="domain" description="Ribosomal protein eL8/eL30/eS12/Gadd45" evidence="2">
    <location>
        <begin position="527"/>
        <end position="617"/>
    </location>
</feature>
<feature type="compositionally biased region" description="Basic and acidic residues" evidence="1">
    <location>
        <begin position="234"/>
        <end position="258"/>
    </location>
</feature>
<feature type="region of interest" description="Disordered" evidence="1">
    <location>
        <begin position="146"/>
        <end position="258"/>
    </location>
</feature>
<dbReference type="Proteomes" id="UP001152795">
    <property type="component" value="Unassembled WGS sequence"/>
</dbReference>
<comment type="caution">
    <text evidence="3">The sequence shown here is derived from an EMBL/GenBank/DDBJ whole genome shotgun (WGS) entry which is preliminary data.</text>
</comment>
<dbReference type="GO" id="GO:0035368">
    <property type="term" value="F:selenocysteine insertion sequence binding"/>
    <property type="evidence" value="ECO:0007669"/>
    <property type="project" value="InterPro"/>
</dbReference>
<evidence type="ECO:0000313" key="3">
    <source>
        <dbReference type="EMBL" id="CAB4028367.1"/>
    </source>
</evidence>
<evidence type="ECO:0000259" key="2">
    <source>
        <dbReference type="Pfam" id="PF01248"/>
    </source>
</evidence>
<organism evidence="3 4">
    <name type="scientific">Paramuricea clavata</name>
    <name type="common">Red gorgonian</name>
    <name type="synonym">Violescent sea-whip</name>
    <dbReference type="NCBI Taxonomy" id="317549"/>
    <lineage>
        <taxon>Eukaryota</taxon>
        <taxon>Metazoa</taxon>
        <taxon>Cnidaria</taxon>
        <taxon>Anthozoa</taxon>
        <taxon>Octocorallia</taxon>
        <taxon>Malacalcyonacea</taxon>
        <taxon>Plexauridae</taxon>
        <taxon>Paramuricea</taxon>
    </lineage>
</organism>